<dbReference type="InterPro" id="IPR015232">
    <property type="entry name" value="DUF1935"/>
</dbReference>
<gene>
    <name evidence="3" type="ORF">NESM_000725100</name>
</gene>
<feature type="domain" description="DUF1935" evidence="2">
    <location>
        <begin position="167"/>
        <end position="270"/>
    </location>
</feature>
<feature type="region of interest" description="Disordered" evidence="1">
    <location>
        <begin position="331"/>
        <end position="351"/>
    </location>
</feature>
<evidence type="ECO:0000313" key="3">
    <source>
        <dbReference type="EMBL" id="KAK7197729.1"/>
    </source>
</evidence>
<dbReference type="AlphaFoldDB" id="A0AAW0EXW1"/>
<reference evidence="3 4" key="1">
    <citation type="journal article" date="2021" name="MBio">
        <title>A New Model Trypanosomatid, Novymonas esmeraldas: Genomic Perception of Its 'Candidatus Pandoraea novymonadis' Endosymbiont.</title>
        <authorList>
            <person name="Zakharova A."/>
            <person name="Saura A."/>
            <person name="Butenko A."/>
            <person name="Podesvova L."/>
            <person name="Warmusova S."/>
            <person name="Kostygov A.Y."/>
            <person name="Nenarokova A."/>
            <person name="Lukes J."/>
            <person name="Opperdoes F.R."/>
            <person name="Yurchenko V."/>
        </authorList>
    </citation>
    <scope>NUCLEOTIDE SEQUENCE [LARGE SCALE GENOMIC DNA]</scope>
    <source>
        <strain evidence="3 4">E262AT.01</strain>
    </source>
</reference>
<protein>
    <recommendedName>
        <fullName evidence="2">DUF1935 domain-containing protein</fullName>
    </recommendedName>
</protein>
<dbReference type="InterPro" id="IPR036310">
    <property type="entry name" value="Smp-1-like_sf"/>
</dbReference>
<name>A0AAW0EXW1_9TRYP</name>
<keyword evidence="4" id="KW-1185">Reference proteome</keyword>
<dbReference type="Gene3D" id="2.60.40.1180">
    <property type="entry name" value="Golgi alpha-mannosidase II"/>
    <property type="match status" value="1"/>
</dbReference>
<feature type="compositionally biased region" description="Low complexity" evidence="1">
    <location>
        <begin position="97"/>
        <end position="114"/>
    </location>
</feature>
<dbReference type="InterPro" id="IPR013780">
    <property type="entry name" value="Glyco_hydro_b"/>
</dbReference>
<feature type="compositionally biased region" description="Low complexity" evidence="1">
    <location>
        <begin position="40"/>
        <end position="49"/>
    </location>
</feature>
<dbReference type="PANTHER" id="PTHR47047:SF8">
    <property type="entry name" value="CYSTEINE PEPTIDASE, PUTATIVE-RELATED"/>
    <property type="match status" value="1"/>
</dbReference>
<accession>A0AAW0EXW1</accession>
<feature type="compositionally biased region" description="Basic and acidic residues" evidence="1">
    <location>
        <begin position="75"/>
        <end position="91"/>
    </location>
</feature>
<dbReference type="PANTHER" id="PTHR47047">
    <property type="entry name" value="PUTATIVE-RELATED-RELATED"/>
    <property type="match status" value="1"/>
</dbReference>
<feature type="compositionally biased region" description="Low complexity" evidence="1">
    <location>
        <begin position="61"/>
        <end position="74"/>
    </location>
</feature>
<feature type="compositionally biased region" description="Low complexity" evidence="1">
    <location>
        <begin position="15"/>
        <end position="31"/>
    </location>
</feature>
<evidence type="ECO:0000256" key="1">
    <source>
        <dbReference type="SAM" id="MobiDB-lite"/>
    </source>
</evidence>
<comment type="caution">
    <text evidence="3">The sequence shown here is derived from an EMBL/GenBank/DDBJ whole genome shotgun (WGS) entry which is preliminary data.</text>
</comment>
<organism evidence="3 4">
    <name type="scientific">Novymonas esmeraldas</name>
    <dbReference type="NCBI Taxonomy" id="1808958"/>
    <lineage>
        <taxon>Eukaryota</taxon>
        <taxon>Discoba</taxon>
        <taxon>Euglenozoa</taxon>
        <taxon>Kinetoplastea</taxon>
        <taxon>Metakinetoplastina</taxon>
        <taxon>Trypanosomatida</taxon>
        <taxon>Trypanosomatidae</taxon>
        <taxon>Novymonas</taxon>
    </lineage>
</organism>
<feature type="region of interest" description="Disordered" evidence="1">
    <location>
        <begin position="1"/>
        <end position="168"/>
    </location>
</feature>
<dbReference type="EMBL" id="JAECZO010000117">
    <property type="protein sequence ID" value="KAK7197729.1"/>
    <property type="molecule type" value="Genomic_DNA"/>
</dbReference>
<dbReference type="SUPFAM" id="SSF101601">
    <property type="entry name" value="Smp-1-like"/>
    <property type="match status" value="1"/>
</dbReference>
<dbReference type="Proteomes" id="UP001430356">
    <property type="component" value="Unassembled WGS sequence"/>
</dbReference>
<feature type="compositionally biased region" description="Polar residues" evidence="1">
    <location>
        <begin position="130"/>
        <end position="142"/>
    </location>
</feature>
<proteinExistence type="predicted"/>
<dbReference type="Pfam" id="PF09149">
    <property type="entry name" value="DUF1935"/>
    <property type="match status" value="1"/>
</dbReference>
<evidence type="ECO:0000259" key="2">
    <source>
        <dbReference type="Pfam" id="PF09149"/>
    </source>
</evidence>
<evidence type="ECO:0000313" key="4">
    <source>
        <dbReference type="Proteomes" id="UP001430356"/>
    </source>
</evidence>
<sequence length="383" mass="40356">MGCGGSKSADEKTAKPTAPAKSTPAAAAKSKQPPPPPQQQPAKKSAVPADDATHLSVSDQEPAPAATAPVAAAPHKAEAEDAAAHEPIASEEKDETPAAAVPVEEAGAATAPAEETSESSEAKEEAEHVPQQTAAHTQQRRSTAAALHQENQTQRMADANSPYVGPGPTEEFPIDNIYRCFDEENGLLFRVVNNRRHMWAFYNDTTDYVMRVSVTFGPESSIKALGNTRQTVLDDETGECRLELDVAPGETQKFMRGEYNGFTTCYDACPLDEDADEDGAHEGVEETAAAAVVEEVPSHGTFLQQAAPPVDSVSEGADHTEQPADITAAAAVAAPASRPATPPPPAVEASMGHEGTNAHFVEEATVTHRKASDDLVKKVRQEA</sequence>